<evidence type="ECO:0000256" key="3">
    <source>
        <dbReference type="ARBA" id="ARBA00022989"/>
    </source>
</evidence>
<dbReference type="PANTHER" id="PTHR34609">
    <property type="entry name" value="GEO08273P1-RELATED"/>
    <property type="match status" value="1"/>
</dbReference>
<organism evidence="9 10">
    <name type="scientific">Larimichthys crocea</name>
    <name type="common">Large yellow croaker</name>
    <name type="synonym">Pseudosciaena crocea</name>
    <dbReference type="NCBI Taxonomy" id="215358"/>
    <lineage>
        <taxon>Eukaryota</taxon>
        <taxon>Metazoa</taxon>
        <taxon>Chordata</taxon>
        <taxon>Craniata</taxon>
        <taxon>Vertebrata</taxon>
        <taxon>Euteleostomi</taxon>
        <taxon>Actinopterygii</taxon>
        <taxon>Neopterygii</taxon>
        <taxon>Teleostei</taxon>
        <taxon>Neoteleostei</taxon>
        <taxon>Acanthomorphata</taxon>
        <taxon>Eupercaria</taxon>
        <taxon>Sciaenidae</taxon>
        <taxon>Larimichthys</taxon>
    </lineage>
</organism>
<accession>A0A6G0J0I6</accession>
<reference evidence="9 10" key="1">
    <citation type="submission" date="2019-07" db="EMBL/GenBank/DDBJ databases">
        <title>Chromosome genome assembly for large yellow croaker.</title>
        <authorList>
            <person name="Xiao S."/>
        </authorList>
    </citation>
    <scope>NUCLEOTIDE SEQUENCE [LARGE SCALE GENOMIC DNA]</scope>
    <source>
        <strain evidence="9">JMULYC20181020</strain>
        <tissue evidence="9">Muscle</tissue>
    </source>
</reference>
<feature type="transmembrane region" description="Helical" evidence="7">
    <location>
        <begin position="280"/>
        <end position="299"/>
    </location>
</feature>
<comment type="caution">
    <text evidence="9">The sequence shown here is derived from an EMBL/GenBank/DDBJ whole genome shotgun (WGS) entry which is preliminary data.</text>
</comment>
<dbReference type="PROSITE" id="PS51225">
    <property type="entry name" value="MARVEL"/>
    <property type="match status" value="1"/>
</dbReference>
<sequence length="323" mass="36915">MPERGRHHERSDVYAEYKSRDRDYSHNGGHASYDNRGRNQRPRDMDERGSAGDRRAKQNRQRDMTTASHTEPPAYRDSDPEGPSRLSRDTSLYHSEGEHYEPQHRQALYNLRYILTSRGLCQLMELFVNLLIVICAGVPYSNNGGYRDLASLGGVYYYHFGGANAFTGADADRVKELDRLFHQLKRPPVRLHHGLWWGFNDLHLHHAWPGDFRVPYRFPPVLLGEALLNFLIGLGYIPALAFYFIKLQETYNNPICKEREQMYKSKGHKGFECQFHGADIAGGLFGVLGVFVFIFGAVVSRQSFQVSAGAKEAKDRRGQSFVS</sequence>
<evidence type="ECO:0000256" key="2">
    <source>
        <dbReference type="ARBA" id="ARBA00022692"/>
    </source>
</evidence>
<dbReference type="GO" id="GO:0016020">
    <property type="term" value="C:membrane"/>
    <property type="evidence" value="ECO:0007669"/>
    <property type="project" value="UniProtKB-SubCell"/>
</dbReference>
<evidence type="ECO:0000313" key="9">
    <source>
        <dbReference type="EMBL" id="KAE8297053.1"/>
    </source>
</evidence>
<evidence type="ECO:0000256" key="4">
    <source>
        <dbReference type="ARBA" id="ARBA00023136"/>
    </source>
</evidence>
<evidence type="ECO:0000313" key="10">
    <source>
        <dbReference type="Proteomes" id="UP000424527"/>
    </source>
</evidence>
<keyword evidence="4 5" id="KW-0472">Membrane</keyword>
<feature type="region of interest" description="Disordered" evidence="6">
    <location>
        <begin position="1"/>
        <end position="89"/>
    </location>
</feature>
<name>A0A6G0J0I6_LARCR</name>
<keyword evidence="2 5" id="KW-0812">Transmembrane</keyword>
<dbReference type="AlphaFoldDB" id="A0A6G0J0I6"/>
<comment type="subcellular location">
    <subcellularLocation>
        <location evidence="1">Membrane</location>
        <topology evidence="1">Multi-pass membrane protein</topology>
    </subcellularLocation>
</comment>
<dbReference type="InterPro" id="IPR053077">
    <property type="entry name" value="MARVEL_domain_protein_3"/>
</dbReference>
<dbReference type="PANTHER" id="PTHR34609:SF17">
    <property type="entry name" value="GEO08273P1-RELATED"/>
    <property type="match status" value="1"/>
</dbReference>
<feature type="compositionally biased region" description="Basic and acidic residues" evidence="6">
    <location>
        <begin position="1"/>
        <end position="25"/>
    </location>
</feature>
<feature type="domain" description="MARVEL" evidence="8">
    <location>
        <begin position="113"/>
        <end position="305"/>
    </location>
</feature>
<gene>
    <name evidence="9" type="ORF">D5F01_LYC03666</name>
</gene>
<evidence type="ECO:0000256" key="1">
    <source>
        <dbReference type="ARBA" id="ARBA00004141"/>
    </source>
</evidence>
<feature type="compositionally biased region" description="Basic and acidic residues" evidence="6">
    <location>
        <begin position="33"/>
        <end position="63"/>
    </location>
</feature>
<keyword evidence="3 7" id="KW-1133">Transmembrane helix</keyword>
<proteinExistence type="predicted"/>
<dbReference type="InterPro" id="IPR008253">
    <property type="entry name" value="Marvel"/>
</dbReference>
<evidence type="ECO:0000256" key="5">
    <source>
        <dbReference type="PROSITE-ProRule" id="PRU00581"/>
    </source>
</evidence>
<evidence type="ECO:0000259" key="8">
    <source>
        <dbReference type="PROSITE" id="PS51225"/>
    </source>
</evidence>
<protein>
    <submittedName>
        <fullName evidence="9">MARVEL domain-containing protein 3</fullName>
    </submittedName>
</protein>
<evidence type="ECO:0000256" key="6">
    <source>
        <dbReference type="SAM" id="MobiDB-lite"/>
    </source>
</evidence>
<feature type="transmembrane region" description="Helical" evidence="7">
    <location>
        <begin position="226"/>
        <end position="245"/>
    </location>
</feature>
<keyword evidence="10" id="KW-1185">Reference proteome</keyword>
<evidence type="ECO:0000256" key="7">
    <source>
        <dbReference type="SAM" id="Phobius"/>
    </source>
</evidence>
<dbReference type="EMBL" id="REGW02000004">
    <property type="protein sequence ID" value="KAE8297053.1"/>
    <property type="molecule type" value="Genomic_DNA"/>
</dbReference>
<dbReference type="Proteomes" id="UP000424527">
    <property type="component" value="Unassembled WGS sequence"/>
</dbReference>